<organism evidence="2 3">
    <name type="scientific">Aeromonas bivalvium</name>
    <dbReference type="NCBI Taxonomy" id="440079"/>
    <lineage>
        <taxon>Bacteria</taxon>
        <taxon>Pseudomonadati</taxon>
        <taxon>Pseudomonadota</taxon>
        <taxon>Gammaproteobacteria</taxon>
        <taxon>Aeromonadales</taxon>
        <taxon>Aeromonadaceae</taxon>
        <taxon>Aeromonas</taxon>
    </lineage>
</organism>
<evidence type="ECO:0000313" key="3">
    <source>
        <dbReference type="Proteomes" id="UP001630969"/>
    </source>
</evidence>
<name>A0ABW9GMJ4_9GAMM</name>
<dbReference type="InterPro" id="IPR021501">
    <property type="entry name" value="DUF3157"/>
</dbReference>
<keyword evidence="1" id="KW-0732">Signal</keyword>
<protein>
    <submittedName>
        <fullName evidence="2">DUF3157 family protein</fullName>
    </submittedName>
</protein>
<dbReference type="Pfam" id="PF11355">
    <property type="entry name" value="DUF3157"/>
    <property type="match status" value="1"/>
</dbReference>
<feature type="chain" id="PRO_5047268053" evidence="1">
    <location>
        <begin position="20"/>
        <end position="189"/>
    </location>
</feature>
<keyword evidence="3" id="KW-1185">Reference proteome</keyword>
<dbReference type="EMBL" id="JBGXBU010000001">
    <property type="protein sequence ID" value="MFM4892366.1"/>
    <property type="molecule type" value="Genomic_DNA"/>
</dbReference>
<feature type="signal peptide" evidence="1">
    <location>
        <begin position="1"/>
        <end position="19"/>
    </location>
</feature>
<accession>A0ABW9GMJ4</accession>
<comment type="caution">
    <text evidence="2">The sequence shown here is derived from an EMBL/GenBank/DDBJ whole genome shotgun (WGS) entry which is preliminary data.</text>
</comment>
<dbReference type="Proteomes" id="UP001630969">
    <property type="component" value="Unassembled WGS sequence"/>
</dbReference>
<evidence type="ECO:0000256" key="1">
    <source>
        <dbReference type="SAM" id="SignalP"/>
    </source>
</evidence>
<evidence type="ECO:0000313" key="2">
    <source>
        <dbReference type="EMBL" id="MFM4892366.1"/>
    </source>
</evidence>
<dbReference type="RefSeq" id="WP_408758808.1">
    <property type="nucleotide sequence ID" value="NZ_JBGWZZ010000001.1"/>
</dbReference>
<gene>
    <name evidence="2" type="ORF">ACEUDJ_05670</name>
</gene>
<dbReference type="GeneID" id="97219567"/>
<proteinExistence type="predicted"/>
<sequence>MKALPLLLLLSLGPVLAQAAPLTQVTLADGRVVQLNDDFSWEYLLVKPASVASTAVGVQAQSAPRTVAAPVLTEQALANPALLSEAARDGVQVRLDRLETGDTYRLRFMVHNTGSRNVVGVRGHVSLFDRQGVQLSRQEARFWVAENRLPETYLRKGEDRPSLEVEMAKPAGQEERPLVRVEIEEVVFR</sequence>
<reference evidence="2 3" key="1">
    <citation type="submission" date="2024-09" db="EMBL/GenBank/DDBJ databases">
        <title>Aeromonas strains Genome sequencing and assembly.</title>
        <authorList>
            <person name="Hu X."/>
            <person name="Tang B."/>
        </authorList>
    </citation>
    <scope>NUCLEOTIDE SEQUENCE [LARGE SCALE GENOMIC DNA]</scope>
    <source>
        <strain evidence="2 3">NB23SCDHY001</strain>
    </source>
</reference>